<dbReference type="EMBL" id="JALBCA010000044">
    <property type="protein sequence ID" value="KAI2386818.1"/>
    <property type="molecule type" value="Genomic_DNA"/>
</dbReference>
<gene>
    <name evidence="1" type="ORF">LOY88_003373</name>
</gene>
<name>A0ACB8UWW2_9EURO</name>
<protein>
    <submittedName>
        <fullName evidence="1">Uncharacterized protein</fullName>
    </submittedName>
</protein>
<comment type="caution">
    <text evidence="1">The sequence shown here is derived from an EMBL/GenBank/DDBJ whole genome shotgun (WGS) entry which is preliminary data.</text>
</comment>
<organism evidence="1">
    <name type="scientific">Ophidiomyces ophidiicola</name>
    <dbReference type="NCBI Taxonomy" id="1387563"/>
    <lineage>
        <taxon>Eukaryota</taxon>
        <taxon>Fungi</taxon>
        <taxon>Dikarya</taxon>
        <taxon>Ascomycota</taxon>
        <taxon>Pezizomycotina</taxon>
        <taxon>Eurotiomycetes</taxon>
        <taxon>Eurotiomycetidae</taxon>
        <taxon>Onygenales</taxon>
        <taxon>Onygenaceae</taxon>
        <taxon>Ophidiomyces</taxon>
    </lineage>
</organism>
<accession>A0ACB8UWW2</accession>
<proteinExistence type="predicted"/>
<evidence type="ECO:0000313" key="1">
    <source>
        <dbReference type="EMBL" id="KAI2386818.1"/>
    </source>
</evidence>
<sequence length="534" mass="59714">MGSNKRESGHVPQQRSPPTKRAFEIAGSPVCVSQVSDEIGIWMNSIMKDATAMCHSDGLSPQHRETLGVICSNMSRIQRAKNDLMDCLLVEANELTLQPASYAFRGYMIPMFNELASVAAAKGITIAFEIDSCVPEYLIYEAPRLHQVLFNVTANAIARTAKGEAKVTVKKPSQESSHGPIELEFSISNSNLLEEKQSGPTPFQSYRKINNSSLERWTDATGTTQAITRQLIRLMGGRTWTSCEAAHSSMIHFTITAATPSLTPMISNISKFKESRILIVDDEDDSDDETLKDMLGDFPLDTLVLKLEDLLSTQANPYPHKLQPNAPFEAIIVNSVKLLRKLRTISLPNSAPLILLDSRETLDLTSVFGLEESSYYISSRTKTDLAYSIHKAFDSVPLPVNCRVLAAEPDRMNRLLLSRMLDSFYTGDCTVCEDGRQAFEYVTRQKYDIILMKFAGPGTHGEEAAVNIRAYERKKRMPHTPLIALAPRSFIASGLAIPEIFDGYVETPIWKRDLSRTMISWIRKSRLCENYENE</sequence>
<reference evidence="1" key="1">
    <citation type="journal article" date="2022" name="bioRxiv">
        <title>Population genetic analysis of Ophidiomyces ophidiicola, the causative agent of snake fungal disease, indicates recent introductions to the USA.</title>
        <authorList>
            <person name="Ladner J.T."/>
            <person name="Palmer J.M."/>
            <person name="Ettinger C.L."/>
            <person name="Stajich J.E."/>
            <person name="Farrell T.M."/>
            <person name="Glorioso B.M."/>
            <person name="Lawson B."/>
            <person name="Price S.J."/>
            <person name="Stengle A.G."/>
            <person name="Grear D.A."/>
            <person name="Lorch J.M."/>
        </authorList>
    </citation>
    <scope>NUCLEOTIDE SEQUENCE</scope>
    <source>
        <strain evidence="1">NWHC 24266-5</strain>
    </source>
</reference>